<feature type="domain" description="Glycosyltransferase 2-like" evidence="9">
    <location>
        <begin position="340"/>
        <end position="528"/>
    </location>
</feature>
<reference evidence="10 11" key="1">
    <citation type="submission" date="2016-11" db="EMBL/GenBank/DDBJ databases">
        <authorList>
            <person name="Varghese N."/>
            <person name="Submissions S."/>
        </authorList>
    </citation>
    <scope>NUCLEOTIDE SEQUENCE [LARGE SCALE GENOMIC DNA]</scope>
    <source>
        <strain evidence="10 11">DSM 29341</strain>
    </source>
</reference>
<dbReference type="InterPro" id="IPR050321">
    <property type="entry name" value="Glycosyltr_2/OpgH_subfam"/>
</dbReference>
<dbReference type="Proteomes" id="UP000325134">
    <property type="component" value="Unassembled WGS sequence"/>
</dbReference>
<dbReference type="InterPro" id="IPR029044">
    <property type="entry name" value="Nucleotide-diphossugar_trans"/>
</dbReference>
<dbReference type="Pfam" id="PF05157">
    <property type="entry name" value="MshEN"/>
    <property type="match status" value="1"/>
</dbReference>
<keyword evidence="6 7" id="KW-0472">Membrane</keyword>
<evidence type="ECO:0000256" key="1">
    <source>
        <dbReference type="ARBA" id="ARBA00004141"/>
    </source>
</evidence>
<dbReference type="InterPro" id="IPR001173">
    <property type="entry name" value="Glyco_trans_2-like"/>
</dbReference>
<feature type="domain" description="Type II secretion system protein GspE N-terminal" evidence="8">
    <location>
        <begin position="77"/>
        <end position="163"/>
    </location>
</feature>
<dbReference type="PANTHER" id="PTHR43867:SF2">
    <property type="entry name" value="CELLULOSE SYNTHASE CATALYTIC SUBUNIT A [UDP-FORMING]"/>
    <property type="match status" value="1"/>
</dbReference>
<feature type="transmembrane region" description="Helical" evidence="7">
    <location>
        <begin position="550"/>
        <end position="569"/>
    </location>
</feature>
<dbReference type="InterPro" id="IPR007831">
    <property type="entry name" value="T2SS_GspE_N"/>
</dbReference>
<evidence type="ECO:0000256" key="7">
    <source>
        <dbReference type="SAM" id="Phobius"/>
    </source>
</evidence>
<dbReference type="SUPFAM" id="SSF160246">
    <property type="entry name" value="EspE N-terminal domain-like"/>
    <property type="match status" value="1"/>
</dbReference>
<dbReference type="EMBL" id="FQVK01000013">
    <property type="protein sequence ID" value="SHE97529.1"/>
    <property type="molecule type" value="Genomic_DNA"/>
</dbReference>
<evidence type="ECO:0000256" key="2">
    <source>
        <dbReference type="ARBA" id="ARBA00022676"/>
    </source>
</evidence>
<sequence>MVELSFSDQGPATAVAGSDPCKPLGACLVDAGTITPQQLDAALQAQQRQNAPLGEILVSENWATRKDVLCALGHQRQLQFADLETAPPPAELCALRPVDFWIEQNVVPWMRVGPILLVATARPDRFDMVADRLRDCAQTVLPVLAQTDQIDKAIADRYKTQLAQAAETRAPLSQSCRGWNLGSRFKPAVAFLAAVAGLAAIPQLGLSLLFWAAVGTLTLFLVLRLAGLAAYIAPRRTRQTEPLETPARLPSVSIMVPLYKEREIAGALVQRLQRLTYPKALLDVVLVLEEKDGVTRAALEKADLPSWMRTLEVPALGDLTTKPRAMNYALDFCRGEIVGVWDAEDAPAPDQLETVVRHFAQVPEDVVCLQGALDFYNPRTNWRARCFTIEYSGWFRVILPGIARLGLVVPLGGTTFFFRRDKLIELGGWDAHNVTEDADLGLRLTRAGYRTEIVDTATYEEANFRAWPWVKQRSRWLKGFMVTYLVHMRSPARLLRDLGAWRFFGVQAFFLGTVGQFLLAPVLWAFWLATAGWPHPFQGVVAPEILRGCVYLFLTAEAANIIVGTLGVVAGGRRFLIPWVPTMALYYPLGVIAAYKALWELAANPFFWDKTQHGQAVEETLPEPTFRAGLRPVSDGS</sequence>
<proteinExistence type="predicted"/>
<gene>
    <name evidence="10" type="ORF">SAMN05444279_11314</name>
</gene>
<evidence type="ECO:0000256" key="5">
    <source>
        <dbReference type="ARBA" id="ARBA00022989"/>
    </source>
</evidence>
<organism evidence="10 11">
    <name type="scientific">Ruegeria intermedia</name>
    <dbReference type="NCBI Taxonomy" id="996115"/>
    <lineage>
        <taxon>Bacteria</taxon>
        <taxon>Pseudomonadati</taxon>
        <taxon>Pseudomonadota</taxon>
        <taxon>Alphaproteobacteria</taxon>
        <taxon>Rhodobacterales</taxon>
        <taxon>Roseobacteraceae</taxon>
        <taxon>Ruegeria</taxon>
    </lineage>
</organism>
<evidence type="ECO:0000313" key="11">
    <source>
        <dbReference type="Proteomes" id="UP000325134"/>
    </source>
</evidence>
<name>A0A1M4XVM2_9RHOB</name>
<dbReference type="InterPro" id="IPR037257">
    <property type="entry name" value="T2SS_E_N_sf"/>
</dbReference>
<evidence type="ECO:0000256" key="3">
    <source>
        <dbReference type="ARBA" id="ARBA00022679"/>
    </source>
</evidence>
<dbReference type="OrthoDB" id="7431422at2"/>
<feature type="transmembrane region" description="Helical" evidence="7">
    <location>
        <begin position="503"/>
        <end position="530"/>
    </location>
</feature>
<feature type="transmembrane region" description="Helical" evidence="7">
    <location>
        <begin position="210"/>
        <end position="233"/>
    </location>
</feature>
<comment type="subcellular location">
    <subcellularLocation>
        <location evidence="1">Membrane</location>
        <topology evidence="1">Multi-pass membrane protein</topology>
    </subcellularLocation>
</comment>
<evidence type="ECO:0000259" key="8">
    <source>
        <dbReference type="Pfam" id="PF05157"/>
    </source>
</evidence>
<evidence type="ECO:0000313" key="10">
    <source>
        <dbReference type="EMBL" id="SHE97529.1"/>
    </source>
</evidence>
<dbReference type="AlphaFoldDB" id="A0A1M4XVM2"/>
<dbReference type="PANTHER" id="PTHR43867">
    <property type="entry name" value="CELLULOSE SYNTHASE CATALYTIC SUBUNIT A [UDP-FORMING]"/>
    <property type="match status" value="1"/>
</dbReference>
<feature type="transmembrane region" description="Helical" evidence="7">
    <location>
        <begin position="576"/>
        <end position="598"/>
    </location>
</feature>
<keyword evidence="5 7" id="KW-1133">Transmembrane helix</keyword>
<dbReference type="Gene3D" id="3.90.550.10">
    <property type="entry name" value="Spore Coat Polysaccharide Biosynthesis Protein SpsA, Chain A"/>
    <property type="match status" value="1"/>
</dbReference>
<dbReference type="SUPFAM" id="SSF53448">
    <property type="entry name" value="Nucleotide-diphospho-sugar transferases"/>
    <property type="match status" value="1"/>
</dbReference>
<dbReference type="GO" id="GO:0016757">
    <property type="term" value="F:glycosyltransferase activity"/>
    <property type="evidence" value="ECO:0007669"/>
    <property type="project" value="UniProtKB-KW"/>
</dbReference>
<evidence type="ECO:0000256" key="6">
    <source>
        <dbReference type="ARBA" id="ARBA00023136"/>
    </source>
</evidence>
<accession>A0A1M4XVM2</accession>
<evidence type="ECO:0000259" key="9">
    <source>
        <dbReference type="Pfam" id="PF13632"/>
    </source>
</evidence>
<keyword evidence="4 7" id="KW-0812">Transmembrane</keyword>
<keyword evidence="2" id="KW-0328">Glycosyltransferase</keyword>
<protein>
    <submittedName>
        <fullName evidence="10">Uncharacterized protein</fullName>
    </submittedName>
</protein>
<dbReference type="Pfam" id="PF13632">
    <property type="entry name" value="Glyco_trans_2_3"/>
    <property type="match status" value="1"/>
</dbReference>
<keyword evidence="11" id="KW-1185">Reference proteome</keyword>
<keyword evidence="3" id="KW-0808">Transferase</keyword>
<dbReference type="GO" id="GO:0016020">
    <property type="term" value="C:membrane"/>
    <property type="evidence" value="ECO:0007669"/>
    <property type="project" value="UniProtKB-SubCell"/>
</dbReference>
<evidence type="ECO:0000256" key="4">
    <source>
        <dbReference type="ARBA" id="ARBA00022692"/>
    </source>
</evidence>